<dbReference type="InterPro" id="IPR018584">
    <property type="entry name" value="GT87"/>
</dbReference>
<dbReference type="Proteomes" id="UP000259236">
    <property type="component" value="Chromosome"/>
</dbReference>
<comment type="similarity">
    <text evidence="7">Belongs to the glycosyltransferase 87 family.</text>
</comment>
<feature type="transmembrane region" description="Helical" evidence="8">
    <location>
        <begin position="387"/>
        <end position="406"/>
    </location>
</feature>
<dbReference type="GO" id="GO:0005886">
    <property type="term" value="C:plasma membrane"/>
    <property type="evidence" value="ECO:0007669"/>
    <property type="project" value="UniProtKB-SubCell"/>
</dbReference>
<evidence type="ECO:0000256" key="8">
    <source>
        <dbReference type="SAM" id="Phobius"/>
    </source>
</evidence>
<dbReference type="Pfam" id="PF09594">
    <property type="entry name" value="GT87"/>
    <property type="match status" value="1"/>
</dbReference>
<keyword evidence="4 8" id="KW-0812">Transmembrane</keyword>
<feature type="transmembrane region" description="Helical" evidence="8">
    <location>
        <begin position="309"/>
        <end position="326"/>
    </location>
</feature>
<sequence length="428" mass="49086">MYGALVTAAESTGLRDWIQAAFRPRTSAPSVATVLRSALWPIAIFSVLHRSIVVTTNGNITDDFKPVYRAVLNFRRGWDIYNEHFDYVDPHYLYPPGGTLLMAPFGYLPEYPSRYLFILINTVAILIAWYLLLRLFGYTLSSVAAPALLLAMFCTETVTNTLVFTNINGCVLLAEMLFLRWLLDGRVGRQWWAGVAIGLTLTLKPVLGPLLLLPLLNRQWRALVPAFAIPILINAAAWPLVSDPMDFVTRTLPYIGGVRDYFNSSIEGNGVYFGLPTWLIVFMRILFTLIAIGALWLLYRYYRTRDPRFWFTNSAGVLLLWSWLVLPLAQGYYSMMLFPFLMTVVLPNSLIRNWPAWLGIYGFMTLDRWLLFNWMRYGRALEYLKITYGWSLLLIVVFSVLCYRYLDAKAEDRLDRGIDPAWLTGGRE</sequence>
<protein>
    <submittedName>
        <fullName evidence="9">DUF2029 domain-containing protein</fullName>
    </submittedName>
</protein>
<feature type="transmembrane region" description="Helical" evidence="8">
    <location>
        <begin position="191"/>
        <end position="215"/>
    </location>
</feature>
<dbReference type="EMBL" id="CP029332">
    <property type="protein sequence ID" value="AXO22678.1"/>
    <property type="molecule type" value="Genomic_DNA"/>
</dbReference>
<reference evidence="9 10" key="1">
    <citation type="submission" date="2018-05" db="EMBL/GenBank/DDBJ databases">
        <title>Sequencing and annotation of Mycobacterium avium strain 109 (MAC109).</title>
        <authorList>
            <person name="Matern W.M."/>
            <person name="Bader J.S."/>
            <person name="Karakousis P.C."/>
        </authorList>
    </citation>
    <scope>NUCLEOTIDE SEQUENCE [LARGE SCALE GENOMIC DNA]</scope>
    <source>
        <strain evidence="9 10">MAC109</strain>
    </source>
</reference>
<evidence type="ECO:0000256" key="4">
    <source>
        <dbReference type="ARBA" id="ARBA00022692"/>
    </source>
</evidence>
<proteinExistence type="inferred from homology"/>
<evidence type="ECO:0000256" key="3">
    <source>
        <dbReference type="ARBA" id="ARBA00022679"/>
    </source>
</evidence>
<evidence type="ECO:0000256" key="5">
    <source>
        <dbReference type="ARBA" id="ARBA00022989"/>
    </source>
</evidence>
<keyword evidence="6 8" id="KW-0472">Membrane</keyword>
<evidence type="ECO:0000313" key="10">
    <source>
        <dbReference type="Proteomes" id="UP000259236"/>
    </source>
</evidence>
<feature type="transmembrane region" description="Helical" evidence="8">
    <location>
        <begin position="278"/>
        <end position="297"/>
    </location>
</feature>
<evidence type="ECO:0000256" key="7">
    <source>
        <dbReference type="ARBA" id="ARBA00024033"/>
    </source>
</evidence>
<comment type="subcellular location">
    <subcellularLocation>
        <location evidence="1">Cell membrane</location>
        <topology evidence="1">Multi-pass membrane protein</topology>
    </subcellularLocation>
</comment>
<dbReference type="GO" id="GO:0016758">
    <property type="term" value="F:hexosyltransferase activity"/>
    <property type="evidence" value="ECO:0007669"/>
    <property type="project" value="InterPro"/>
</dbReference>
<feature type="transmembrane region" description="Helical" evidence="8">
    <location>
        <begin position="115"/>
        <end position="132"/>
    </location>
</feature>
<dbReference type="RefSeq" id="WP_033712719.1">
    <property type="nucleotide sequence ID" value="NZ_CP018363.1"/>
</dbReference>
<evidence type="ECO:0000256" key="6">
    <source>
        <dbReference type="ARBA" id="ARBA00023136"/>
    </source>
</evidence>
<evidence type="ECO:0000256" key="1">
    <source>
        <dbReference type="ARBA" id="ARBA00004651"/>
    </source>
</evidence>
<feature type="transmembrane region" description="Helical" evidence="8">
    <location>
        <begin position="162"/>
        <end position="179"/>
    </location>
</feature>
<gene>
    <name evidence="9" type="ORF">DFS55_08825</name>
</gene>
<keyword evidence="2" id="KW-1003">Cell membrane</keyword>
<evidence type="ECO:0000256" key="2">
    <source>
        <dbReference type="ARBA" id="ARBA00022475"/>
    </source>
</evidence>
<feature type="transmembrane region" description="Helical" evidence="8">
    <location>
        <begin position="358"/>
        <end position="375"/>
    </location>
</feature>
<feature type="transmembrane region" description="Helical" evidence="8">
    <location>
        <begin position="222"/>
        <end position="241"/>
    </location>
</feature>
<dbReference type="AlphaFoldDB" id="A0A2U2E443"/>
<organism evidence="9 10">
    <name type="scientific">Mycobacterium avium subsp. hominissuis</name>
    <dbReference type="NCBI Taxonomy" id="439334"/>
    <lineage>
        <taxon>Bacteria</taxon>
        <taxon>Bacillati</taxon>
        <taxon>Actinomycetota</taxon>
        <taxon>Actinomycetes</taxon>
        <taxon>Mycobacteriales</taxon>
        <taxon>Mycobacteriaceae</taxon>
        <taxon>Mycobacterium</taxon>
        <taxon>Mycobacterium avium complex (MAC)</taxon>
    </lineage>
</organism>
<evidence type="ECO:0000313" key="9">
    <source>
        <dbReference type="EMBL" id="AXO22678.1"/>
    </source>
</evidence>
<accession>A0A2U2E443</accession>
<name>A0A2U2E443_MYCAV</name>
<keyword evidence="5 8" id="KW-1133">Transmembrane helix</keyword>
<keyword evidence="3" id="KW-0808">Transferase</keyword>